<feature type="coiled-coil region" evidence="5">
    <location>
        <begin position="109"/>
        <end position="136"/>
    </location>
</feature>
<feature type="region of interest" description="Disordered" evidence="6">
    <location>
        <begin position="1"/>
        <end position="74"/>
    </location>
</feature>
<dbReference type="InterPro" id="IPR038336">
    <property type="entry name" value="NET_sf"/>
</dbReference>
<dbReference type="OrthoDB" id="21449at2759"/>
<dbReference type="Proteomes" id="UP000827889">
    <property type="component" value="Chromosome 2"/>
</dbReference>
<feature type="region of interest" description="Disordered" evidence="6">
    <location>
        <begin position="369"/>
        <end position="440"/>
    </location>
</feature>
<dbReference type="PROSITE" id="PS51525">
    <property type="entry name" value="NET"/>
    <property type="match status" value="1"/>
</dbReference>
<evidence type="ECO:0000259" key="8">
    <source>
        <dbReference type="PROSITE" id="PS51525"/>
    </source>
</evidence>
<dbReference type="InterPro" id="IPR027353">
    <property type="entry name" value="NET_dom"/>
</dbReference>
<reference evidence="9" key="2">
    <citation type="submission" date="2025-05" db="UniProtKB">
        <authorList>
            <consortium name="RefSeq"/>
        </authorList>
    </citation>
    <scope>NUCLEOTIDE SEQUENCE [LARGE SCALE GENOMIC DNA]</scope>
</reference>
<feature type="compositionally biased region" description="Basic and acidic residues" evidence="6">
    <location>
        <begin position="9"/>
        <end position="21"/>
    </location>
</feature>
<keyword evidence="5" id="KW-0175">Coiled coil</keyword>
<gene>
    <name evidence="10 11" type="primary">LOC115755053</name>
</gene>
<keyword evidence="9" id="KW-1185">Reference proteome</keyword>
<dbReference type="CDD" id="cd05506">
    <property type="entry name" value="Bromo_plant1"/>
    <property type="match status" value="1"/>
</dbReference>
<dbReference type="InterPro" id="IPR001487">
    <property type="entry name" value="Bromodomain"/>
</dbReference>
<sequence>MASELIGDEDSREKQPKRADGSKVYSRKRLGTQSSLTPVVTTEYKNSLIPQAGSQSEDAVASDDSSSQSLERASLSKVRELAKGSSTPGYALFGRSVRISVDSRSKFEIRELKRKLMRELDQVKNLLKRLESKEIQVNGYSASDAVGKAGTLVRVNSEVGSVGVPVPQPFQGHGVSMADSNNGVGREILGKDRRNPKVNQLHPHSESVAHKDKFRPQESNKKMKKSNRTIDDRGPSFGLDKHSSQLYKSCDSLLSRLMKHKYGWVFNTPVDPKKLGLHDYFTIIKHPMDLGTVKSRLNKNWYKSPREFAEDVRLTFHNAMIYNPKGQDVHFMAETMLKLFEDSWKVIEKENNLDHRYDVSLPTHISKKAPTPALIAPPASSVHSDAENLDKSESRPLPVDSRTKPAIPGHPGKKPVPKNPEAQDSHKRDMTYEEKQRLSEDLQTLPSEKLEDVVQIIKKRNPHLFQQEDEIEVDIDSVDSHTLWELDNFVNNHKKSLTKNSRKAEVPLESCTEDGNAVAEMNEVIVVGEAPTENAEGPAEENAVVHSPPLLEKLGANVSESSSSSGSSSDSGSSSTDSDSDRSSL</sequence>
<evidence type="ECO:0000313" key="11">
    <source>
        <dbReference type="RefSeq" id="XP_030550173.1"/>
    </source>
</evidence>
<organism evidence="9 11">
    <name type="scientific">Rhodamnia argentea</name>
    <dbReference type="NCBI Taxonomy" id="178133"/>
    <lineage>
        <taxon>Eukaryota</taxon>
        <taxon>Viridiplantae</taxon>
        <taxon>Streptophyta</taxon>
        <taxon>Embryophyta</taxon>
        <taxon>Tracheophyta</taxon>
        <taxon>Spermatophyta</taxon>
        <taxon>Magnoliopsida</taxon>
        <taxon>eudicotyledons</taxon>
        <taxon>Gunneridae</taxon>
        <taxon>Pentapetalae</taxon>
        <taxon>rosids</taxon>
        <taxon>malvids</taxon>
        <taxon>Myrtales</taxon>
        <taxon>Myrtaceae</taxon>
        <taxon>Myrtoideae</taxon>
        <taxon>Myrteae</taxon>
        <taxon>Australasian group</taxon>
        <taxon>Rhodamnia</taxon>
    </lineage>
</organism>
<evidence type="ECO:0000259" key="7">
    <source>
        <dbReference type="PROSITE" id="PS50014"/>
    </source>
</evidence>
<feature type="region of interest" description="Disordered" evidence="6">
    <location>
        <begin position="528"/>
        <end position="585"/>
    </location>
</feature>
<keyword evidence="1" id="KW-0805">Transcription regulation</keyword>
<dbReference type="SUPFAM" id="SSF47370">
    <property type="entry name" value="Bromodomain"/>
    <property type="match status" value="1"/>
</dbReference>
<dbReference type="Gene3D" id="1.20.920.10">
    <property type="entry name" value="Bromodomain-like"/>
    <property type="match status" value="1"/>
</dbReference>
<dbReference type="SMART" id="SM00297">
    <property type="entry name" value="BROMO"/>
    <property type="match status" value="1"/>
</dbReference>
<dbReference type="PANTHER" id="PTHR45926">
    <property type="entry name" value="OSJNBA0053K19.4 PROTEIN"/>
    <property type="match status" value="1"/>
</dbReference>
<dbReference type="GeneID" id="115755053"/>
<protein>
    <submittedName>
        <fullName evidence="10 11">Transcription factor GTE4-like isoform X1</fullName>
    </submittedName>
</protein>
<dbReference type="PRINTS" id="PR00503">
    <property type="entry name" value="BROMODOMAIN"/>
</dbReference>
<evidence type="ECO:0000256" key="6">
    <source>
        <dbReference type="SAM" id="MobiDB-lite"/>
    </source>
</evidence>
<dbReference type="Pfam" id="PF17035">
    <property type="entry name" value="BET"/>
    <property type="match status" value="1"/>
</dbReference>
<feature type="region of interest" description="Disordered" evidence="6">
    <location>
        <begin position="187"/>
        <end position="238"/>
    </location>
</feature>
<evidence type="ECO:0000256" key="4">
    <source>
        <dbReference type="PROSITE-ProRule" id="PRU00035"/>
    </source>
</evidence>
<feature type="compositionally biased region" description="Low complexity" evidence="6">
    <location>
        <begin position="54"/>
        <end position="74"/>
    </location>
</feature>
<reference evidence="10 11" key="1">
    <citation type="submission" date="2025-04" db="UniProtKB">
        <authorList>
            <consortium name="RefSeq"/>
        </authorList>
    </citation>
    <scope>IDENTIFICATION</scope>
</reference>
<dbReference type="KEGG" id="rarg:115755053"/>
<feature type="compositionally biased region" description="Basic and acidic residues" evidence="6">
    <location>
        <begin position="228"/>
        <end position="238"/>
    </location>
</feature>
<feature type="compositionally biased region" description="Basic and acidic residues" evidence="6">
    <location>
        <begin position="203"/>
        <end position="221"/>
    </location>
</feature>
<dbReference type="InterPro" id="IPR036427">
    <property type="entry name" value="Bromodomain-like_sf"/>
</dbReference>
<evidence type="ECO:0000313" key="10">
    <source>
        <dbReference type="RefSeq" id="XP_030550172.1"/>
    </source>
</evidence>
<keyword evidence="2 4" id="KW-0103">Bromodomain</keyword>
<dbReference type="RefSeq" id="XP_030550173.1">
    <property type="nucleotide sequence ID" value="XM_030694313.1"/>
</dbReference>
<evidence type="ECO:0000256" key="2">
    <source>
        <dbReference type="ARBA" id="ARBA00023117"/>
    </source>
</evidence>
<feature type="compositionally biased region" description="Low complexity" evidence="6">
    <location>
        <begin position="559"/>
        <end position="577"/>
    </location>
</feature>
<dbReference type="Gene3D" id="1.20.1270.220">
    <property type="match status" value="1"/>
</dbReference>
<proteinExistence type="predicted"/>
<feature type="domain" description="NET" evidence="8">
    <location>
        <begin position="420"/>
        <end position="501"/>
    </location>
</feature>
<feature type="compositionally biased region" description="Polar residues" evidence="6">
    <location>
        <begin position="31"/>
        <end position="53"/>
    </location>
</feature>
<evidence type="ECO:0000256" key="3">
    <source>
        <dbReference type="ARBA" id="ARBA00023163"/>
    </source>
</evidence>
<dbReference type="PROSITE" id="PS50014">
    <property type="entry name" value="BROMODOMAIN_2"/>
    <property type="match status" value="1"/>
</dbReference>
<dbReference type="AlphaFoldDB" id="A0A8B8QUY9"/>
<evidence type="ECO:0000256" key="1">
    <source>
        <dbReference type="ARBA" id="ARBA00023015"/>
    </source>
</evidence>
<dbReference type="Pfam" id="PF00439">
    <property type="entry name" value="Bromodomain"/>
    <property type="match status" value="1"/>
</dbReference>
<dbReference type="InterPro" id="IPR037377">
    <property type="entry name" value="GTE_bromo"/>
</dbReference>
<evidence type="ECO:0000256" key="5">
    <source>
        <dbReference type="SAM" id="Coils"/>
    </source>
</evidence>
<feature type="domain" description="Bromo" evidence="7">
    <location>
        <begin position="258"/>
        <end position="330"/>
    </location>
</feature>
<name>A0A8B8QUY9_9MYRT</name>
<feature type="compositionally biased region" description="Basic and acidic residues" evidence="6">
    <location>
        <begin position="421"/>
        <end position="440"/>
    </location>
</feature>
<evidence type="ECO:0000313" key="9">
    <source>
        <dbReference type="Proteomes" id="UP000827889"/>
    </source>
</evidence>
<dbReference type="RefSeq" id="XP_030550172.1">
    <property type="nucleotide sequence ID" value="XM_030694312.1"/>
</dbReference>
<keyword evidence="3" id="KW-0804">Transcription</keyword>
<accession>A0A8B8QUY9</accession>
<feature type="compositionally biased region" description="Basic and acidic residues" evidence="6">
    <location>
        <begin position="384"/>
        <end position="394"/>
    </location>
</feature>